<dbReference type="SMART" id="SM00942">
    <property type="entry name" value="PriCT_1"/>
    <property type="match status" value="1"/>
</dbReference>
<dbReference type="EMBL" id="JASBQV010000041">
    <property type="protein sequence ID" value="MDI3236455.1"/>
    <property type="molecule type" value="Genomic_DNA"/>
</dbReference>
<name>A0ABT6R6K1_9BACL</name>
<keyword evidence="3" id="KW-1185">Reference proteome</keyword>
<protein>
    <submittedName>
        <fullName evidence="2">Primase C-terminal domain-containing protein</fullName>
    </submittedName>
</protein>
<sequence length="507" mass="57511">MFNLHKKTHRLAAEIEREVVTFIIGQGQGLYEAYANDVPKSIKNKCDYILKTQGAVRVAYSKEAISNLSLNGQNIARSLNGVLHYHESSFNGVTHWTPNTYYKAVEASDIADENLRRVRTYGFDIDQKTSVQQVLFAFEMAGIPCKPSLILQTPKGVQFFVVYEENEAWYGSEKAIAYGKAIGEAIRTLLSEQGLQIDMNNALFGWSRFPREESIMYFEKENAWTKVEAVEWFSELGLKRGKSFTNGKWLTSESGKALWNTNEKGSRNEVLFQLSVMAKQDGYDVEDALEMLQERNQESDQPLGGRRLNKTVKSAFKRDYYVSADKVEMLCGVRPKLRGYSKHKKSKEERSYEKTEELVDRTIEHLEKRLPVGEGESLSISASQLANEMNESKTQVKSLTRAFKQVPKSKFVIQKKRDANGNVIKGRTAGFIIFRTPDFIQLLVDAKKSIQSAPASMVYRIESSKIFKNVRSNLMCQLPIHLGTVPLTLRTGYMDYVALLVLEGGDC</sequence>
<gene>
    <name evidence="2" type="ORF">QK289_15675</name>
</gene>
<dbReference type="RefSeq" id="WP_282357493.1">
    <property type="nucleotide sequence ID" value="NZ_JASBQV010000041.1"/>
</dbReference>
<dbReference type="Pfam" id="PF08708">
    <property type="entry name" value="PriCT_1"/>
    <property type="match status" value="1"/>
</dbReference>
<evidence type="ECO:0000313" key="3">
    <source>
        <dbReference type="Proteomes" id="UP001243286"/>
    </source>
</evidence>
<evidence type="ECO:0000259" key="1">
    <source>
        <dbReference type="SMART" id="SM00942"/>
    </source>
</evidence>
<accession>A0ABT6R6K1</accession>
<comment type="caution">
    <text evidence="2">The sequence shown here is derived from an EMBL/GenBank/DDBJ whole genome shotgun (WGS) entry which is preliminary data.</text>
</comment>
<organism evidence="2 3">
    <name type="scientific">Exiguobacterium antarcticum</name>
    <dbReference type="NCBI Taxonomy" id="132920"/>
    <lineage>
        <taxon>Bacteria</taxon>
        <taxon>Bacillati</taxon>
        <taxon>Bacillota</taxon>
        <taxon>Bacilli</taxon>
        <taxon>Bacillales</taxon>
        <taxon>Bacillales Family XII. Incertae Sedis</taxon>
        <taxon>Exiguobacterium</taxon>
    </lineage>
</organism>
<feature type="domain" description="Primase C-terminal 1" evidence="1">
    <location>
        <begin position="257"/>
        <end position="321"/>
    </location>
</feature>
<proteinExistence type="predicted"/>
<dbReference type="InterPro" id="IPR014820">
    <property type="entry name" value="PriCT_1"/>
</dbReference>
<dbReference type="Proteomes" id="UP001243286">
    <property type="component" value="Unassembled WGS sequence"/>
</dbReference>
<reference evidence="2 3" key="1">
    <citation type="submission" date="2023-04" db="EMBL/GenBank/DDBJ databases">
        <title>Antarctic isolates genomes.</title>
        <authorList>
            <person name="Dimov S.G."/>
        </authorList>
    </citation>
    <scope>NUCLEOTIDE SEQUENCE [LARGE SCALE GENOMIC DNA]</scope>
    <source>
        <strain evidence="2 3">AL19</strain>
    </source>
</reference>
<evidence type="ECO:0000313" key="2">
    <source>
        <dbReference type="EMBL" id="MDI3236455.1"/>
    </source>
</evidence>